<dbReference type="OrthoDB" id="8634103at2"/>
<dbReference type="Proteomes" id="UP000295496">
    <property type="component" value="Unassembled WGS sequence"/>
</dbReference>
<dbReference type="GO" id="GO:0005737">
    <property type="term" value="C:cytoplasm"/>
    <property type="evidence" value="ECO:0007669"/>
    <property type="project" value="TreeGrafter"/>
</dbReference>
<dbReference type="InterPro" id="IPR004045">
    <property type="entry name" value="Glutathione_S-Trfase_N"/>
</dbReference>
<organism evidence="2 3">
    <name type="scientific">Lonepinella koalarum</name>
    <dbReference type="NCBI Taxonomy" id="53417"/>
    <lineage>
        <taxon>Bacteria</taxon>
        <taxon>Pseudomonadati</taxon>
        <taxon>Pseudomonadota</taxon>
        <taxon>Gammaproteobacteria</taxon>
        <taxon>Pasteurellales</taxon>
        <taxon>Pasteurellaceae</taxon>
        <taxon>Lonepinella</taxon>
    </lineage>
</organism>
<dbReference type="RefSeq" id="WP_132302501.1">
    <property type="nucleotide sequence ID" value="NZ_CP170642.1"/>
</dbReference>
<dbReference type="AlphaFoldDB" id="A0A4V2PTX8"/>
<dbReference type="CDD" id="cd03049">
    <property type="entry name" value="GST_N_3"/>
    <property type="match status" value="1"/>
</dbReference>
<proteinExistence type="predicted"/>
<dbReference type="PANTHER" id="PTHR43968:SF6">
    <property type="entry name" value="GLUTATHIONE S-TRANSFERASE OMEGA"/>
    <property type="match status" value="1"/>
</dbReference>
<dbReference type="InterPro" id="IPR036282">
    <property type="entry name" value="Glutathione-S-Trfase_C_sf"/>
</dbReference>
<evidence type="ECO:0000259" key="1">
    <source>
        <dbReference type="PROSITE" id="PS50404"/>
    </source>
</evidence>
<dbReference type="GO" id="GO:0016740">
    <property type="term" value="F:transferase activity"/>
    <property type="evidence" value="ECO:0007669"/>
    <property type="project" value="UniProtKB-KW"/>
</dbReference>
<dbReference type="PROSITE" id="PS50404">
    <property type="entry name" value="GST_NTER"/>
    <property type="match status" value="1"/>
</dbReference>
<reference evidence="2 3" key="1">
    <citation type="submission" date="2019-03" db="EMBL/GenBank/DDBJ databases">
        <title>Genomic Encyclopedia of Type Strains, Phase IV (KMG-IV): sequencing the most valuable type-strain genomes for metagenomic binning, comparative biology and taxonomic classification.</title>
        <authorList>
            <person name="Goeker M."/>
        </authorList>
    </citation>
    <scope>NUCLEOTIDE SEQUENCE [LARGE SCALE GENOMIC DNA]</scope>
    <source>
        <strain evidence="2 3">DSM 10053</strain>
    </source>
</reference>
<accession>A0A4V2PTX8</accession>
<keyword evidence="2" id="KW-0808">Transferase</keyword>
<dbReference type="SUPFAM" id="SSF52833">
    <property type="entry name" value="Thioredoxin-like"/>
    <property type="match status" value="1"/>
</dbReference>
<evidence type="ECO:0000313" key="3">
    <source>
        <dbReference type="Proteomes" id="UP000295496"/>
    </source>
</evidence>
<keyword evidence="3" id="KW-1185">Reference proteome</keyword>
<dbReference type="InterPro" id="IPR036249">
    <property type="entry name" value="Thioredoxin-like_sf"/>
</dbReference>
<comment type="caution">
    <text evidence="2">The sequence shown here is derived from an EMBL/GenBank/DDBJ whole genome shotgun (WGS) entry which is preliminary data.</text>
</comment>
<gene>
    <name evidence="2" type="ORF">EV692_1923</name>
</gene>
<dbReference type="Gene3D" id="1.20.1050.10">
    <property type="match status" value="1"/>
</dbReference>
<name>A0A4V2PTX8_9PAST</name>
<feature type="domain" description="GST N-terminal" evidence="1">
    <location>
        <begin position="1"/>
        <end position="81"/>
    </location>
</feature>
<dbReference type="Pfam" id="PF13409">
    <property type="entry name" value="GST_N_2"/>
    <property type="match status" value="1"/>
</dbReference>
<evidence type="ECO:0000313" key="2">
    <source>
        <dbReference type="EMBL" id="TCK68221.1"/>
    </source>
</evidence>
<dbReference type="InterPro" id="IPR050983">
    <property type="entry name" value="GST_Omega/HSP26"/>
</dbReference>
<sequence>MKLWYSTTSPFVRKVLVTMKHHQLEDNIALLPVSSSFDPHSPHNQDNPLGRVPALQRNCGRWLFGSLLIAEYLDNKGKNATLFPKEGKARWNVLALHNLADGIMENTLPMIAEILLRPKAEWWTERHQQLVERNLRSFAMLEQNLAEFATELNIGTICAVGVIDWWHLREQKLGVDFGKNFPNLVKWSDQMNAKYPVLAETAPQ</sequence>
<dbReference type="Gene3D" id="3.40.30.10">
    <property type="entry name" value="Glutaredoxin"/>
    <property type="match status" value="1"/>
</dbReference>
<protein>
    <submittedName>
        <fullName evidence="2">Glutathione S-transferase</fullName>
    </submittedName>
</protein>
<dbReference type="SUPFAM" id="SSF47616">
    <property type="entry name" value="GST C-terminal domain-like"/>
    <property type="match status" value="1"/>
</dbReference>
<dbReference type="EMBL" id="SMGJ01000006">
    <property type="protein sequence ID" value="TCK68221.1"/>
    <property type="molecule type" value="Genomic_DNA"/>
</dbReference>
<dbReference type="PANTHER" id="PTHR43968">
    <property type="match status" value="1"/>
</dbReference>